<name>A0A6P2BVY2_9ACTN</name>
<dbReference type="Pfam" id="PF12730">
    <property type="entry name" value="ABC2_membrane_4"/>
    <property type="match status" value="1"/>
</dbReference>
<dbReference type="AlphaFoldDB" id="A0A6P2BVY2"/>
<keyword evidence="1" id="KW-0472">Membrane</keyword>
<keyword evidence="3" id="KW-1185">Reference proteome</keyword>
<organism evidence="2 3">
    <name type="scientific">Trebonia kvetii</name>
    <dbReference type="NCBI Taxonomy" id="2480626"/>
    <lineage>
        <taxon>Bacteria</taxon>
        <taxon>Bacillati</taxon>
        <taxon>Actinomycetota</taxon>
        <taxon>Actinomycetes</taxon>
        <taxon>Streptosporangiales</taxon>
        <taxon>Treboniaceae</taxon>
        <taxon>Trebonia</taxon>
    </lineage>
</organism>
<reference evidence="2 3" key="1">
    <citation type="submission" date="2018-11" db="EMBL/GenBank/DDBJ databases">
        <title>Trebonia kvetii gen.nov., sp.nov., a novel acidophilic actinobacterium, and proposal of the new actinobacterial family Treboniaceae fam. nov.</title>
        <authorList>
            <person name="Rapoport D."/>
            <person name="Sagova-Mareckova M."/>
            <person name="Sedlacek I."/>
            <person name="Provaznik J."/>
            <person name="Kralova S."/>
            <person name="Pavlinic D."/>
            <person name="Benes V."/>
            <person name="Kopecky J."/>
        </authorList>
    </citation>
    <scope>NUCLEOTIDE SEQUENCE [LARGE SCALE GENOMIC DNA]</scope>
    <source>
        <strain evidence="2 3">15Tr583</strain>
    </source>
</reference>
<evidence type="ECO:0000256" key="1">
    <source>
        <dbReference type="SAM" id="Phobius"/>
    </source>
</evidence>
<dbReference type="PANTHER" id="PTHR37305">
    <property type="entry name" value="INTEGRAL MEMBRANE PROTEIN-RELATED"/>
    <property type="match status" value="1"/>
</dbReference>
<evidence type="ECO:0000313" key="2">
    <source>
        <dbReference type="EMBL" id="TVZ03088.1"/>
    </source>
</evidence>
<gene>
    <name evidence="2" type="ORF">EAS64_21805</name>
</gene>
<keyword evidence="1" id="KW-1133">Transmembrane helix</keyword>
<keyword evidence="1" id="KW-0812">Transmembrane</keyword>
<feature type="transmembrane region" description="Helical" evidence="1">
    <location>
        <begin position="20"/>
        <end position="37"/>
    </location>
</feature>
<feature type="transmembrane region" description="Helical" evidence="1">
    <location>
        <begin position="128"/>
        <end position="150"/>
    </location>
</feature>
<dbReference type="RefSeq" id="WP_145855509.1">
    <property type="nucleotide sequence ID" value="NZ_RPFW01000004.1"/>
</dbReference>
<dbReference type="OrthoDB" id="5146799at2"/>
<feature type="transmembrane region" description="Helical" evidence="1">
    <location>
        <begin position="203"/>
        <end position="225"/>
    </location>
</feature>
<dbReference type="EMBL" id="RPFW01000004">
    <property type="protein sequence ID" value="TVZ03088.1"/>
    <property type="molecule type" value="Genomic_DNA"/>
</dbReference>
<dbReference type="PANTHER" id="PTHR37305:SF1">
    <property type="entry name" value="MEMBRANE PROTEIN"/>
    <property type="match status" value="1"/>
</dbReference>
<feature type="transmembrane region" description="Helical" evidence="1">
    <location>
        <begin position="57"/>
        <end position="75"/>
    </location>
</feature>
<comment type="caution">
    <text evidence="2">The sequence shown here is derived from an EMBL/GenBank/DDBJ whole genome shotgun (WGS) entry which is preliminary data.</text>
</comment>
<dbReference type="Proteomes" id="UP000460272">
    <property type="component" value="Unassembled WGS sequence"/>
</dbReference>
<evidence type="ECO:0000313" key="3">
    <source>
        <dbReference type="Proteomes" id="UP000460272"/>
    </source>
</evidence>
<sequence>MLNPTVASITLRATLGRRRAILFAIPAAILIALTLILRASHPDSVSWPDNVLGDFGFSVLLPLTALIIGTGVLGAEIDDGSVVHLLATPVRRADVIATKFAVAVGLTALFAAVPELIAGLLAPHSGKLAFALFIGALVGSVVYCAVFLLASVLTTRAIAFGLLYVAIWEGLLSNLVGGVRILSIAHYSLGVANAIYPDKNLQAGLTLTTSVVLAIIITVGGLYLATRRLQSFSLTGDAI</sequence>
<proteinExistence type="predicted"/>
<protein>
    <submittedName>
        <fullName evidence="2">ABC transporter permease</fullName>
    </submittedName>
</protein>
<accession>A0A6P2BVY2</accession>
<feature type="transmembrane region" description="Helical" evidence="1">
    <location>
        <begin position="162"/>
        <end position="183"/>
    </location>
</feature>
<feature type="transmembrane region" description="Helical" evidence="1">
    <location>
        <begin position="96"/>
        <end position="122"/>
    </location>
</feature>